<evidence type="ECO:0000313" key="2">
    <source>
        <dbReference type="Proteomes" id="UP000198878"/>
    </source>
</evidence>
<protein>
    <submittedName>
        <fullName evidence="1">Uncharacterized protein</fullName>
    </submittedName>
</protein>
<dbReference type="OrthoDB" id="1248892at2"/>
<dbReference type="Proteomes" id="UP000198878">
    <property type="component" value="Unassembled WGS sequence"/>
</dbReference>
<name>A0A1H5R4L2_9PSEU</name>
<reference evidence="2" key="1">
    <citation type="submission" date="2016-10" db="EMBL/GenBank/DDBJ databases">
        <authorList>
            <person name="Varghese N."/>
            <person name="Submissions S."/>
        </authorList>
    </citation>
    <scope>NUCLEOTIDE SEQUENCE [LARGE SCALE GENOMIC DNA]</scope>
    <source>
        <strain evidence="2">DSM 44654</strain>
    </source>
</reference>
<sequence length="169" mass="19458">MTKAITELSELADIPEEWVHVAKRIYPGEDLRLPGAYLKWYDVREEGEEAAPAISEQARQYLRDQAESGELEFENELGYAQLHHDGGYYLIVGLWRKDELWTGIFFLDGDEFKRYPAKPGAFRATQNVVELDTTAHERRAWARFLRTDRGEAAKRAYIEDYCTGVVGVP</sequence>
<proteinExistence type="predicted"/>
<dbReference type="RefSeq" id="WP_086671477.1">
    <property type="nucleotide sequence ID" value="NZ_FNUJ01000006.1"/>
</dbReference>
<dbReference type="EMBL" id="FNUJ01000006">
    <property type="protein sequence ID" value="SEF33249.1"/>
    <property type="molecule type" value="Genomic_DNA"/>
</dbReference>
<dbReference type="STRING" id="218821.SAMN05421837_106684"/>
<keyword evidence="2" id="KW-1185">Reference proteome</keyword>
<organism evidence="1 2">
    <name type="scientific">Amycolatopsis pretoriensis</name>
    <dbReference type="NCBI Taxonomy" id="218821"/>
    <lineage>
        <taxon>Bacteria</taxon>
        <taxon>Bacillati</taxon>
        <taxon>Actinomycetota</taxon>
        <taxon>Actinomycetes</taxon>
        <taxon>Pseudonocardiales</taxon>
        <taxon>Pseudonocardiaceae</taxon>
        <taxon>Amycolatopsis</taxon>
    </lineage>
</organism>
<evidence type="ECO:0000313" key="1">
    <source>
        <dbReference type="EMBL" id="SEF33249.1"/>
    </source>
</evidence>
<accession>A0A1H5R4L2</accession>
<gene>
    <name evidence="1" type="ORF">SAMN05421837_106684</name>
</gene>
<dbReference type="AlphaFoldDB" id="A0A1H5R4L2"/>